<accession>A0A1V5ZMU0</accession>
<reference evidence="1" key="1">
    <citation type="submission" date="2017-02" db="EMBL/GenBank/DDBJ databases">
        <title>Delving into the versatile metabolic prowess of the omnipresent phylum Bacteroidetes.</title>
        <authorList>
            <person name="Nobu M.K."/>
            <person name="Mei R."/>
            <person name="Narihiro T."/>
            <person name="Kuroda K."/>
            <person name="Liu W.-T."/>
        </authorList>
    </citation>
    <scope>NUCLEOTIDE SEQUENCE</scope>
    <source>
        <strain evidence="1">ADurb.Bin160</strain>
    </source>
</reference>
<sequence>MFKENNFLNNTDQQTDQTENINNIENSQNTDNIENVDDVKNVENTSDSTETAQYENKIENFSLDFPKNWTVKESTFNVTISTPKDDEINENVIIVTQQLQKFLSVAEYYEETIRQLKETLENFKEIKSKDVTQ</sequence>
<proteinExistence type="predicted"/>
<dbReference type="AlphaFoldDB" id="A0A1V5ZMU0"/>
<dbReference type="Proteomes" id="UP000485621">
    <property type="component" value="Unassembled WGS sequence"/>
</dbReference>
<evidence type="ECO:0000313" key="1">
    <source>
        <dbReference type="EMBL" id="OQB41368.1"/>
    </source>
</evidence>
<organism evidence="1">
    <name type="scientific">candidate division CPR1 bacterium ADurb.Bin160</name>
    <dbReference type="NCBI Taxonomy" id="1852826"/>
    <lineage>
        <taxon>Bacteria</taxon>
        <taxon>candidate division CPR1</taxon>
    </lineage>
</organism>
<name>A0A1V5ZMU0_9BACT</name>
<comment type="caution">
    <text evidence="1">The sequence shown here is derived from an EMBL/GenBank/DDBJ whole genome shotgun (WGS) entry which is preliminary data.</text>
</comment>
<dbReference type="Gene3D" id="3.40.1000.10">
    <property type="entry name" value="Mog1/PsbP, alpha/beta/alpha sandwich"/>
    <property type="match status" value="1"/>
</dbReference>
<dbReference type="EMBL" id="MWDB01000018">
    <property type="protein sequence ID" value="OQB41368.1"/>
    <property type="molecule type" value="Genomic_DNA"/>
</dbReference>
<gene>
    <name evidence="1" type="ORF">BWY04_00872</name>
</gene>
<protein>
    <submittedName>
        <fullName evidence="1">Uncharacterized protein</fullName>
    </submittedName>
</protein>